<organism evidence="1 2">
    <name type="scientific">Alcelaphine gammaherpesvirus 2</name>
    <dbReference type="NCBI Taxonomy" id="138184"/>
    <lineage>
        <taxon>Viruses</taxon>
        <taxon>Duplodnaviria</taxon>
        <taxon>Heunggongvirae</taxon>
        <taxon>Peploviricota</taxon>
        <taxon>Herviviricetes</taxon>
        <taxon>Herpesvirales</taxon>
        <taxon>Orthoherpesviridae</taxon>
        <taxon>Gammaherpesvirinae</taxon>
        <taxon>Macavirus</taxon>
        <taxon>Macavirus alcelaphinegamma2</taxon>
    </lineage>
</organism>
<dbReference type="KEGG" id="vg:19735508"/>
<evidence type="ECO:0000313" key="1">
    <source>
        <dbReference type="EMBL" id="AIA62070.1"/>
    </source>
</evidence>
<gene>
    <name evidence="1" type="ORF">ALHV2gp30</name>
</gene>
<dbReference type="Pfam" id="PF03038">
    <property type="entry name" value="Herpes_UL95"/>
    <property type="match status" value="1"/>
</dbReference>
<sequence length="343" mass="38253">MLNLAKLHCNGDPEMAKKYTRGVKLAISLAESTPGQFKLIESPVNSFLIVTNLTVEDTAPHAAHTPVSENLDFSCLSLSRLNALDAIVRMDYDRMGSYTKEPKHSPSEETRSSPKIISEPYVTYKLAEWMWALKLNKDSLVNRALKLLSSPSTWTFCHPTDPLPWLWLLFYGPRSRCQEATCVYAQYFSTPGPVLLPPILYDPDSDIQSFVSQLCKFVKYFYEGEDPGCTPENSNIPFDRKRVADVLKALPSVSAGGLVLNKSCLLCCIYRQNFTSFHNVTNVGSGCLILQGAEKHTESSIGTSRCLATGDILLWPSYNINSLVALFKSNEFSVHERADTLGY</sequence>
<evidence type="ECO:0000313" key="2">
    <source>
        <dbReference type="Proteomes" id="UP000168428"/>
    </source>
</evidence>
<dbReference type="EMBL" id="KF274499">
    <property type="protein sequence ID" value="AIA62070.1"/>
    <property type="molecule type" value="Genomic_DNA"/>
</dbReference>
<name>A0A068AAL1_9GAMA</name>
<keyword evidence="2" id="KW-1185">Reference proteome</keyword>
<reference evidence="1 2" key="1">
    <citation type="journal article" date="2014" name="Vet. Microbiol.">
        <title>Malignant catarrhal fever in American bison (Bison bison) experimentally infected with alcelaphine herpesvirus 2.</title>
        <authorList>
            <person name="Taus N.S."/>
            <person name="O'Toole D."/>
            <person name="Herndon D.R."/>
            <person name="Cunha C.W."/>
            <person name="Warg J.V."/>
            <person name="Seal B.S."/>
            <person name="Brooking A."/>
            <person name="Li H."/>
        </authorList>
    </citation>
    <scope>NUCLEOTIDE SEQUENCE [LARGE SCALE GENOMIC DNA]</scope>
    <source>
        <strain evidence="1">Topi-AlHV-2</strain>
    </source>
</reference>
<dbReference type="InterPro" id="IPR004280">
    <property type="entry name" value="Herpes_UL95"/>
</dbReference>
<proteinExistence type="predicted"/>
<dbReference type="RefSeq" id="YP_009044416.1">
    <property type="nucleotide sequence ID" value="NC_024382.1"/>
</dbReference>
<dbReference type="OrthoDB" id="9587at10239"/>
<protein>
    <submittedName>
        <fullName evidence="1">Orf34</fullName>
    </submittedName>
</protein>
<accession>A0A068AAL1</accession>
<dbReference type="Proteomes" id="UP000168428">
    <property type="component" value="Segment"/>
</dbReference>
<dbReference type="GeneID" id="19735508"/>